<evidence type="ECO:0000256" key="7">
    <source>
        <dbReference type="ARBA" id="ARBA00022989"/>
    </source>
</evidence>
<dbReference type="CDD" id="cd06261">
    <property type="entry name" value="TM_PBP2"/>
    <property type="match status" value="1"/>
</dbReference>
<dbReference type="SUPFAM" id="SSF161098">
    <property type="entry name" value="MetI-like"/>
    <property type="match status" value="1"/>
</dbReference>
<accession>A0ABS1DDY5</accession>
<dbReference type="Pfam" id="PF00528">
    <property type="entry name" value="BPD_transp_1"/>
    <property type="match status" value="1"/>
</dbReference>
<dbReference type="RefSeq" id="WP_200340991.1">
    <property type="nucleotide sequence ID" value="NZ_NRRL01000028.1"/>
</dbReference>
<reference evidence="11 12" key="1">
    <citation type="journal article" date="2020" name="Microorganisms">
        <title>Osmotic Adaptation and Compatible Solute Biosynthesis of Phototrophic Bacteria as Revealed from Genome Analyses.</title>
        <authorList>
            <person name="Imhoff J.F."/>
            <person name="Rahn T."/>
            <person name="Kunzel S."/>
            <person name="Keller A."/>
            <person name="Neulinger S.C."/>
        </authorList>
    </citation>
    <scope>NUCLEOTIDE SEQUENCE [LARGE SCALE GENOMIC DNA]</scope>
    <source>
        <strain evidence="11 12">DSM 9895</strain>
    </source>
</reference>
<keyword evidence="5" id="KW-0571">Peptide transport</keyword>
<keyword evidence="6" id="KW-0653">Protein transport</keyword>
<evidence type="ECO:0000256" key="4">
    <source>
        <dbReference type="ARBA" id="ARBA00022692"/>
    </source>
</evidence>
<feature type="domain" description="ABC transmembrane type-1" evidence="10">
    <location>
        <begin position="98"/>
        <end position="287"/>
    </location>
</feature>
<comment type="similarity">
    <text evidence="9">Belongs to the binding-protein-dependent transport system permease family.</text>
</comment>
<feature type="transmembrane region" description="Helical" evidence="9">
    <location>
        <begin position="269"/>
        <end position="290"/>
    </location>
</feature>
<evidence type="ECO:0000313" key="12">
    <source>
        <dbReference type="Proteomes" id="UP001296873"/>
    </source>
</evidence>
<organism evidence="11 12">
    <name type="scientific">Rhodovibrio sodomensis</name>
    <dbReference type="NCBI Taxonomy" id="1088"/>
    <lineage>
        <taxon>Bacteria</taxon>
        <taxon>Pseudomonadati</taxon>
        <taxon>Pseudomonadota</taxon>
        <taxon>Alphaproteobacteria</taxon>
        <taxon>Rhodospirillales</taxon>
        <taxon>Rhodovibrionaceae</taxon>
        <taxon>Rhodovibrio</taxon>
    </lineage>
</organism>
<evidence type="ECO:0000256" key="1">
    <source>
        <dbReference type="ARBA" id="ARBA00004651"/>
    </source>
</evidence>
<keyword evidence="4 9" id="KW-0812">Transmembrane</keyword>
<dbReference type="EMBL" id="NRRL01000028">
    <property type="protein sequence ID" value="MBK1668668.1"/>
    <property type="molecule type" value="Genomic_DNA"/>
</dbReference>
<sequence length="302" mass="32296">MRTSDTTAAEESRAEADTVRGAGALLQTWRLLRRDQLGMLGLVLVVIMVGSAIFADLIVPYDPTQIMVGPRMAPPSWDHLLGTDHLGRDTLSRVIAGGQVAFLVALASLGAALSFGLLLGLTAGFGPQWLDNGFLLLFDGVRAFPVIIFGLATVTLLGPSLWTVIFVVAVTSIPIYARIVRTQTQAMKNNEFIVAERAMGAGTPRILGVHVLPNVIGPLLILASMDVPLVITTEAGLSFLGMGVRPPTPSWGTILNDGYSYIRNSPWPVIAGGIPIVITTLGFTFLGEALRDIFDPKLRKDL</sequence>
<evidence type="ECO:0000313" key="11">
    <source>
        <dbReference type="EMBL" id="MBK1668668.1"/>
    </source>
</evidence>
<evidence type="ECO:0000256" key="8">
    <source>
        <dbReference type="ARBA" id="ARBA00023136"/>
    </source>
</evidence>
<evidence type="ECO:0000256" key="3">
    <source>
        <dbReference type="ARBA" id="ARBA00022475"/>
    </source>
</evidence>
<evidence type="ECO:0000256" key="2">
    <source>
        <dbReference type="ARBA" id="ARBA00022448"/>
    </source>
</evidence>
<dbReference type="InterPro" id="IPR000515">
    <property type="entry name" value="MetI-like"/>
</dbReference>
<keyword evidence="7 9" id="KW-1133">Transmembrane helix</keyword>
<proteinExistence type="inferred from homology"/>
<feature type="transmembrane region" description="Helical" evidence="9">
    <location>
        <begin position="133"/>
        <end position="154"/>
    </location>
</feature>
<feature type="transmembrane region" description="Helical" evidence="9">
    <location>
        <begin position="100"/>
        <end position="121"/>
    </location>
</feature>
<dbReference type="InterPro" id="IPR050366">
    <property type="entry name" value="BP-dependent_transpt_permease"/>
</dbReference>
<keyword evidence="2 9" id="KW-0813">Transport</keyword>
<dbReference type="PANTHER" id="PTHR43386">
    <property type="entry name" value="OLIGOPEPTIDE TRANSPORT SYSTEM PERMEASE PROTEIN APPC"/>
    <property type="match status" value="1"/>
</dbReference>
<name>A0ABS1DDY5_9PROT</name>
<feature type="transmembrane region" description="Helical" evidence="9">
    <location>
        <begin position="160"/>
        <end position="179"/>
    </location>
</feature>
<comment type="subcellular location">
    <subcellularLocation>
        <location evidence="1 9">Cell membrane</location>
        <topology evidence="1 9">Multi-pass membrane protein</topology>
    </subcellularLocation>
</comment>
<feature type="transmembrane region" description="Helical" evidence="9">
    <location>
        <begin position="207"/>
        <end position="231"/>
    </location>
</feature>
<comment type="caution">
    <text evidence="11">The sequence shown here is derived from an EMBL/GenBank/DDBJ whole genome shotgun (WGS) entry which is preliminary data.</text>
</comment>
<protein>
    <submittedName>
        <fullName evidence="11">Peptide ABC transporter permease</fullName>
    </submittedName>
</protein>
<dbReference type="InterPro" id="IPR025966">
    <property type="entry name" value="OppC_N"/>
</dbReference>
<evidence type="ECO:0000256" key="5">
    <source>
        <dbReference type="ARBA" id="ARBA00022856"/>
    </source>
</evidence>
<evidence type="ECO:0000259" key="10">
    <source>
        <dbReference type="PROSITE" id="PS50928"/>
    </source>
</evidence>
<dbReference type="PANTHER" id="PTHR43386:SF1">
    <property type="entry name" value="D,D-DIPEPTIDE TRANSPORT SYSTEM PERMEASE PROTEIN DDPC-RELATED"/>
    <property type="match status" value="1"/>
</dbReference>
<evidence type="ECO:0000256" key="9">
    <source>
        <dbReference type="RuleBase" id="RU363032"/>
    </source>
</evidence>
<keyword evidence="3" id="KW-1003">Cell membrane</keyword>
<dbReference type="Pfam" id="PF12911">
    <property type="entry name" value="OppC_N"/>
    <property type="match status" value="1"/>
</dbReference>
<evidence type="ECO:0000256" key="6">
    <source>
        <dbReference type="ARBA" id="ARBA00022927"/>
    </source>
</evidence>
<dbReference type="Proteomes" id="UP001296873">
    <property type="component" value="Unassembled WGS sequence"/>
</dbReference>
<gene>
    <name evidence="11" type="ORF">CKO28_11580</name>
</gene>
<keyword evidence="12" id="KW-1185">Reference proteome</keyword>
<feature type="transmembrane region" description="Helical" evidence="9">
    <location>
        <begin position="37"/>
        <end position="59"/>
    </location>
</feature>
<dbReference type="InterPro" id="IPR035906">
    <property type="entry name" value="MetI-like_sf"/>
</dbReference>
<dbReference type="Gene3D" id="1.10.3720.10">
    <property type="entry name" value="MetI-like"/>
    <property type="match status" value="1"/>
</dbReference>
<keyword evidence="8 9" id="KW-0472">Membrane</keyword>
<dbReference type="PROSITE" id="PS50928">
    <property type="entry name" value="ABC_TM1"/>
    <property type="match status" value="1"/>
</dbReference>